<comment type="caution">
    <text evidence="2">The sequence shown here is derived from an EMBL/GenBank/DDBJ whole genome shotgun (WGS) entry which is preliminary data.</text>
</comment>
<accession>A0ABN7V5W4</accession>
<evidence type="ECO:0000313" key="3">
    <source>
        <dbReference type="Proteomes" id="UP000789901"/>
    </source>
</evidence>
<dbReference type="EMBL" id="CAJVQB010009918">
    <property type="protein sequence ID" value="CAG8735101.1"/>
    <property type="molecule type" value="Genomic_DNA"/>
</dbReference>
<feature type="non-terminal residue" evidence="2">
    <location>
        <position position="1"/>
    </location>
</feature>
<evidence type="ECO:0000313" key="2">
    <source>
        <dbReference type="EMBL" id="CAG8735101.1"/>
    </source>
</evidence>
<proteinExistence type="predicted"/>
<organism evidence="2 3">
    <name type="scientific">Gigaspora margarita</name>
    <dbReference type="NCBI Taxonomy" id="4874"/>
    <lineage>
        <taxon>Eukaryota</taxon>
        <taxon>Fungi</taxon>
        <taxon>Fungi incertae sedis</taxon>
        <taxon>Mucoromycota</taxon>
        <taxon>Glomeromycotina</taxon>
        <taxon>Glomeromycetes</taxon>
        <taxon>Diversisporales</taxon>
        <taxon>Gigasporaceae</taxon>
        <taxon>Gigaspora</taxon>
    </lineage>
</organism>
<protein>
    <submittedName>
        <fullName evidence="2">31737_t:CDS:1</fullName>
    </submittedName>
</protein>
<feature type="region of interest" description="Disordered" evidence="1">
    <location>
        <begin position="28"/>
        <end position="48"/>
    </location>
</feature>
<sequence>AKLQHCRFVIAHVIMNPVCDKTKKCEERKRQYPNNSPSTLKEHIKDCV</sequence>
<name>A0ABN7V5W4_GIGMA</name>
<gene>
    <name evidence="2" type="ORF">GMARGA_LOCUS14766</name>
</gene>
<dbReference type="Proteomes" id="UP000789901">
    <property type="component" value="Unassembled WGS sequence"/>
</dbReference>
<keyword evidence="3" id="KW-1185">Reference proteome</keyword>
<evidence type="ECO:0000256" key="1">
    <source>
        <dbReference type="SAM" id="MobiDB-lite"/>
    </source>
</evidence>
<reference evidence="2 3" key="1">
    <citation type="submission" date="2021-06" db="EMBL/GenBank/DDBJ databases">
        <authorList>
            <person name="Kallberg Y."/>
            <person name="Tangrot J."/>
            <person name="Rosling A."/>
        </authorList>
    </citation>
    <scope>NUCLEOTIDE SEQUENCE [LARGE SCALE GENOMIC DNA]</scope>
    <source>
        <strain evidence="2 3">120-4 pot B 10/14</strain>
    </source>
</reference>